<accession>A0ABR3YJT2</accession>
<evidence type="ECO:0000256" key="3">
    <source>
        <dbReference type="ARBA" id="ARBA00023015"/>
    </source>
</evidence>
<evidence type="ECO:0000313" key="8">
    <source>
        <dbReference type="EMBL" id="KAL1888290.1"/>
    </source>
</evidence>
<dbReference type="InterPro" id="IPR052360">
    <property type="entry name" value="Transcr_Regulatory_Proteins"/>
</dbReference>
<evidence type="ECO:0000256" key="2">
    <source>
        <dbReference type="ARBA" id="ARBA00022833"/>
    </source>
</evidence>
<keyword evidence="9" id="KW-1185">Reference proteome</keyword>
<dbReference type="Pfam" id="PF11951">
    <property type="entry name" value="Fungal_trans_2"/>
    <property type="match status" value="1"/>
</dbReference>
<organism evidence="8 9">
    <name type="scientific">Sporothrix stenoceras</name>
    <dbReference type="NCBI Taxonomy" id="5173"/>
    <lineage>
        <taxon>Eukaryota</taxon>
        <taxon>Fungi</taxon>
        <taxon>Dikarya</taxon>
        <taxon>Ascomycota</taxon>
        <taxon>Pezizomycotina</taxon>
        <taxon>Sordariomycetes</taxon>
        <taxon>Sordariomycetidae</taxon>
        <taxon>Ophiostomatales</taxon>
        <taxon>Ophiostomataceae</taxon>
        <taxon>Sporothrix</taxon>
    </lineage>
</organism>
<comment type="caution">
    <text evidence="8">The sequence shown here is derived from an EMBL/GenBank/DDBJ whole genome shotgun (WGS) entry which is preliminary data.</text>
</comment>
<dbReference type="Proteomes" id="UP001583186">
    <property type="component" value="Unassembled WGS sequence"/>
</dbReference>
<evidence type="ECO:0008006" key="10">
    <source>
        <dbReference type="Google" id="ProtNLM"/>
    </source>
</evidence>
<keyword evidence="1" id="KW-0479">Metal-binding</keyword>
<keyword evidence="6" id="KW-0539">Nucleus</keyword>
<dbReference type="PANTHER" id="PTHR36206">
    <property type="entry name" value="ASPERCRYPTIN BIOSYNTHESIS CLUSTER-SPECIFIC TRANSCRIPTION REGULATOR ATNN-RELATED"/>
    <property type="match status" value="1"/>
</dbReference>
<evidence type="ECO:0000256" key="7">
    <source>
        <dbReference type="SAM" id="MobiDB-lite"/>
    </source>
</evidence>
<evidence type="ECO:0000313" key="9">
    <source>
        <dbReference type="Proteomes" id="UP001583186"/>
    </source>
</evidence>
<keyword evidence="2" id="KW-0862">Zinc</keyword>
<dbReference type="PANTHER" id="PTHR36206:SF12">
    <property type="entry name" value="ASPERCRYPTIN BIOSYNTHESIS CLUSTER-SPECIFIC TRANSCRIPTION REGULATOR ATNN-RELATED"/>
    <property type="match status" value="1"/>
</dbReference>
<feature type="compositionally biased region" description="Low complexity" evidence="7">
    <location>
        <begin position="1"/>
        <end position="20"/>
    </location>
</feature>
<evidence type="ECO:0000256" key="6">
    <source>
        <dbReference type="ARBA" id="ARBA00023242"/>
    </source>
</evidence>
<protein>
    <recommendedName>
        <fullName evidence="10">C6 zinc finger domain containing protein</fullName>
    </recommendedName>
</protein>
<evidence type="ECO:0000256" key="1">
    <source>
        <dbReference type="ARBA" id="ARBA00022723"/>
    </source>
</evidence>
<name>A0ABR3YJT2_9PEZI</name>
<reference evidence="8 9" key="1">
    <citation type="journal article" date="2024" name="IMA Fungus">
        <title>IMA Genome - F19 : A genome assembly and annotation guide to empower mycologists, including annotated draft genome sequences of Ceratocystis pirilliformis, Diaporthe australafricana, Fusarium ophioides, Paecilomyces lecythidis, and Sporothrix stenoceras.</title>
        <authorList>
            <person name="Aylward J."/>
            <person name="Wilson A.M."/>
            <person name="Visagie C.M."/>
            <person name="Spraker J."/>
            <person name="Barnes I."/>
            <person name="Buitendag C."/>
            <person name="Ceriani C."/>
            <person name="Del Mar Angel L."/>
            <person name="du Plessis D."/>
            <person name="Fuchs T."/>
            <person name="Gasser K."/>
            <person name="Kramer D."/>
            <person name="Li W."/>
            <person name="Munsamy K."/>
            <person name="Piso A."/>
            <person name="Price J.L."/>
            <person name="Sonnekus B."/>
            <person name="Thomas C."/>
            <person name="van der Nest A."/>
            <person name="van Dijk A."/>
            <person name="van Heerden A."/>
            <person name="van Vuuren N."/>
            <person name="Yilmaz N."/>
            <person name="Duong T.A."/>
            <person name="van der Merwe N.A."/>
            <person name="Wingfield M.J."/>
            <person name="Wingfield B.D."/>
        </authorList>
    </citation>
    <scope>NUCLEOTIDE SEQUENCE [LARGE SCALE GENOMIC DNA]</scope>
    <source>
        <strain evidence="8 9">CMW 5346</strain>
    </source>
</reference>
<proteinExistence type="predicted"/>
<gene>
    <name evidence="8" type="ORF">Sste5346_009682</name>
</gene>
<evidence type="ECO:0000256" key="4">
    <source>
        <dbReference type="ARBA" id="ARBA00023125"/>
    </source>
</evidence>
<keyword evidence="4" id="KW-0238">DNA-binding</keyword>
<dbReference type="InterPro" id="IPR021858">
    <property type="entry name" value="Fun_TF"/>
</dbReference>
<evidence type="ECO:0000256" key="5">
    <source>
        <dbReference type="ARBA" id="ARBA00023163"/>
    </source>
</evidence>
<keyword evidence="3" id="KW-0805">Transcription regulation</keyword>
<sequence length="500" mass="55577">MPPTQAQAQAQTQDKPQSQALSRQPSAFNHDAGLDFFHHHIAASLNGQLGSGFVSGLGSGFGSGFWGRLVLQLAHMEPCIRHAVAAVSIVHQDVQLSLRNPAGYVTANQKAQQQWEMAAKSLSKRIREQPDSHMVPLVCCLLFTFIEFLRGHAQMAMLHVENGLRILAAHRRQRASAITNGIDSNAVEETILPIFSRLNVLSSLTGRMTPPAYAGKADEGDDRTEFEDLADAELCLVAILDTCIRFIGTSACKAEHFCIQMDDLLEQVRLQVQLDTWHEQLDKLLRRMKAAGKSTEQSANAVHLLSVHYLTVYVWLRVCTTAGEMATDAYVADFEKLVQHAEHVIKPVAAKEAADGKTVQPPLVSFDIQILGPLYFTAMKCRDAGIRRRALAMLQYAPRREGLWNAHVAHATAKRVIEFEESKLDEQGWPHETVRVHGLPLPDDESRVTGKEIDVTSSYLVLSPAFPAMLETEFKTKPWGVAGEWHTTQEYIKPDVRIVE</sequence>
<keyword evidence="5" id="KW-0804">Transcription</keyword>
<feature type="region of interest" description="Disordered" evidence="7">
    <location>
        <begin position="1"/>
        <end position="24"/>
    </location>
</feature>
<dbReference type="EMBL" id="JAWCUI010000096">
    <property type="protein sequence ID" value="KAL1888290.1"/>
    <property type="molecule type" value="Genomic_DNA"/>
</dbReference>